<evidence type="ECO:0008006" key="16">
    <source>
        <dbReference type="Google" id="ProtNLM"/>
    </source>
</evidence>
<feature type="transmembrane region" description="Helical" evidence="13">
    <location>
        <begin position="426"/>
        <end position="451"/>
    </location>
</feature>
<reference evidence="14 15" key="1">
    <citation type="journal article" date="2024" name="Science">
        <title>Giant polyketide synthase enzymes in the biosynthesis of giant marine polyether toxins.</title>
        <authorList>
            <person name="Fallon T.R."/>
            <person name="Shende V.V."/>
            <person name="Wierzbicki I.H."/>
            <person name="Pendleton A.L."/>
            <person name="Watervoot N.F."/>
            <person name="Auber R.P."/>
            <person name="Gonzalez D.J."/>
            <person name="Wisecaver J.H."/>
            <person name="Moore B.S."/>
        </authorList>
    </citation>
    <scope>NUCLEOTIDE SEQUENCE [LARGE SCALE GENOMIC DNA]</scope>
    <source>
        <strain evidence="14 15">12B1</strain>
    </source>
</reference>
<keyword evidence="6" id="KW-0769">Symport</keyword>
<feature type="transmembrane region" description="Helical" evidence="13">
    <location>
        <begin position="497"/>
        <end position="520"/>
    </location>
</feature>
<feature type="transmembrane region" description="Helical" evidence="13">
    <location>
        <begin position="214"/>
        <end position="234"/>
    </location>
</feature>
<keyword evidence="9" id="KW-0406">Ion transport</keyword>
<dbReference type="CDD" id="cd10322">
    <property type="entry name" value="SLC5sbd"/>
    <property type="match status" value="1"/>
</dbReference>
<evidence type="ECO:0000256" key="10">
    <source>
        <dbReference type="ARBA" id="ARBA00023136"/>
    </source>
</evidence>
<feature type="compositionally biased region" description="Pro residues" evidence="12">
    <location>
        <begin position="700"/>
        <end position="710"/>
    </location>
</feature>
<feature type="transmembrane region" description="Helical" evidence="13">
    <location>
        <begin position="345"/>
        <end position="375"/>
    </location>
</feature>
<dbReference type="GO" id="GO:0005886">
    <property type="term" value="C:plasma membrane"/>
    <property type="evidence" value="ECO:0007669"/>
    <property type="project" value="UniProtKB-SubCell"/>
</dbReference>
<organism evidence="14 15">
    <name type="scientific">Prymnesium parvum</name>
    <name type="common">Toxic golden alga</name>
    <dbReference type="NCBI Taxonomy" id="97485"/>
    <lineage>
        <taxon>Eukaryota</taxon>
        <taxon>Haptista</taxon>
        <taxon>Haptophyta</taxon>
        <taxon>Prymnesiophyceae</taxon>
        <taxon>Prymnesiales</taxon>
        <taxon>Prymnesiaceae</taxon>
        <taxon>Prymnesium</taxon>
    </lineage>
</organism>
<dbReference type="InterPro" id="IPR001734">
    <property type="entry name" value="Na/solute_symporter"/>
</dbReference>
<dbReference type="PANTHER" id="PTHR48086">
    <property type="entry name" value="SODIUM/PROLINE SYMPORTER-RELATED"/>
    <property type="match status" value="1"/>
</dbReference>
<evidence type="ECO:0000256" key="11">
    <source>
        <dbReference type="ARBA" id="ARBA00023201"/>
    </source>
</evidence>
<dbReference type="Proteomes" id="UP001515480">
    <property type="component" value="Unassembled WGS sequence"/>
</dbReference>
<evidence type="ECO:0000256" key="13">
    <source>
        <dbReference type="SAM" id="Phobius"/>
    </source>
</evidence>
<evidence type="ECO:0000256" key="2">
    <source>
        <dbReference type="ARBA" id="ARBA00006434"/>
    </source>
</evidence>
<evidence type="ECO:0000313" key="14">
    <source>
        <dbReference type="EMBL" id="KAL1526002.1"/>
    </source>
</evidence>
<feature type="region of interest" description="Disordered" evidence="12">
    <location>
        <begin position="686"/>
        <end position="715"/>
    </location>
</feature>
<feature type="transmembrane region" description="Helical" evidence="13">
    <location>
        <begin position="99"/>
        <end position="117"/>
    </location>
</feature>
<keyword evidence="15" id="KW-1185">Reference proteome</keyword>
<evidence type="ECO:0000256" key="7">
    <source>
        <dbReference type="ARBA" id="ARBA00022989"/>
    </source>
</evidence>
<keyword evidence="4" id="KW-1003">Cell membrane</keyword>
<evidence type="ECO:0000256" key="8">
    <source>
        <dbReference type="ARBA" id="ARBA00023053"/>
    </source>
</evidence>
<dbReference type="PANTHER" id="PTHR48086:SF3">
    <property type="entry name" value="SODIUM_PROLINE SYMPORTER"/>
    <property type="match status" value="1"/>
</dbReference>
<feature type="transmembrane region" description="Helical" evidence="13">
    <location>
        <begin position="137"/>
        <end position="163"/>
    </location>
</feature>
<feature type="compositionally biased region" description="Low complexity" evidence="12">
    <location>
        <begin position="690"/>
        <end position="699"/>
    </location>
</feature>
<keyword evidence="3" id="KW-0813">Transport</keyword>
<keyword evidence="8" id="KW-0915">Sodium</keyword>
<feature type="transmembrane region" description="Helical" evidence="13">
    <location>
        <begin position="183"/>
        <end position="202"/>
    </location>
</feature>
<feature type="transmembrane region" description="Helical" evidence="13">
    <location>
        <begin position="625"/>
        <end position="649"/>
    </location>
</feature>
<keyword evidence="11" id="KW-0739">Sodium transport</keyword>
<feature type="transmembrane region" description="Helical" evidence="13">
    <location>
        <begin position="25"/>
        <end position="44"/>
    </location>
</feature>
<feature type="compositionally biased region" description="Polar residues" evidence="12">
    <location>
        <begin position="773"/>
        <end position="801"/>
    </location>
</feature>
<evidence type="ECO:0000256" key="12">
    <source>
        <dbReference type="SAM" id="MobiDB-lite"/>
    </source>
</evidence>
<feature type="region of interest" description="Disordered" evidence="12">
    <location>
        <begin position="734"/>
        <end position="801"/>
    </location>
</feature>
<keyword evidence="7 13" id="KW-1133">Transmembrane helix</keyword>
<comment type="caution">
    <text evidence="14">The sequence shown here is derived from an EMBL/GenBank/DDBJ whole genome shotgun (WGS) entry which is preliminary data.</text>
</comment>
<sequence length="801" mass="84579">MVAPPSLPPSPPLPRGVDLPFRQDGLLVLFAYLVLCLLLGVLGWRKRTLAAEASMHDHFLAGRAGLGPLVLLGTLFAQTLSGWSLLGYPGVAYREGLPAIKWLAASVSMYVGVLVAFPRFHRVGRPRRFLTPSDLLLARFGAGALHASTSCLLFVPTVAYVLLQFKGLGSTIHSISRGALSHSAGALLAAAVMLCYDLLGGMQTVAWTDCLQSVLMLGAFFAMFGLAMSTFGGVSHAMEELAALSPDRTATQQPYQVVEHFSSFILMLSFAFYPHQATRAFAASSGEGLRLATSVMSLHPFVSQGLCLLIGWAATPSLLGTLPPADSDAALLQVMSIVMRSSEGGYWIAVLLMAAAIAAMMSTADSALMAVSAILTNDGLSHYYWRPLSQKAMRIRTTRPGPHALCLAVTPRLSPPPQQLLLASKVLTTLVAALLVALSAMEITIVGLAALQQQILSQALPAIWGALSCEACAQLVGLLTTFALLPVTGVQGLLYGLHPGVVGLFANMATVAIVGIALVCRRTWHVRPRSFVEMMPSTDDPTSQCARSETAAGGKPQAHAAAAAQPSVGADIAVQLFGESGGRVLREPARYSLWLWVLIVTLAVLSSSFWRGAGEQDKVLLLLPAWADLCILHSLLLALVIGLSLRFLWELPGERRAQVVPVAQARAFRSACAALPSARGCVPQAVVSRGSSGSSEQPPAGQPSQPPPGDISPSTRRIFEMGRRVTASNAALALKDARSHGERRGRTTSGSGGRLFKCASSSACDDPAVASTIEMTSNEKSQMSQLGQPASTSSTRTPARV</sequence>
<dbReference type="Pfam" id="PF00474">
    <property type="entry name" value="SSF"/>
    <property type="match status" value="1"/>
</dbReference>
<dbReference type="GO" id="GO:0006814">
    <property type="term" value="P:sodium ion transport"/>
    <property type="evidence" value="ECO:0007669"/>
    <property type="project" value="UniProtKB-KW"/>
</dbReference>
<dbReference type="InterPro" id="IPR050277">
    <property type="entry name" value="Sodium:Solute_Symporter"/>
</dbReference>
<evidence type="ECO:0000256" key="1">
    <source>
        <dbReference type="ARBA" id="ARBA00004651"/>
    </source>
</evidence>
<feature type="transmembrane region" description="Helical" evidence="13">
    <location>
        <begin position="65"/>
        <end position="87"/>
    </location>
</feature>
<feature type="compositionally biased region" description="Basic and acidic residues" evidence="12">
    <location>
        <begin position="735"/>
        <end position="745"/>
    </location>
</feature>
<dbReference type="EMBL" id="JBGBPQ010000004">
    <property type="protein sequence ID" value="KAL1526002.1"/>
    <property type="molecule type" value="Genomic_DNA"/>
</dbReference>
<evidence type="ECO:0000256" key="3">
    <source>
        <dbReference type="ARBA" id="ARBA00022448"/>
    </source>
</evidence>
<gene>
    <name evidence="14" type="ORF">AB1Y20_020826</name>
</gene>
<dbReference type="GO" id="GO:0015293">
    <property type="term" value="F:symporter activity"/>
    <property type="evidence" value="ECO:0007669"/>
    <property type="project" value="UniProtKB-KW"/>
</dbReference>
<comment type="subcellular location">
    <subcellularLocation>
        <location evidence="1">Cell membrane</location>
        <topology evidence="1">Multi-pass membrane protein</topology>
    </subcellularLocation>
</comment>
<protein>
    <recommendedName>
        <fullName evidence="16">Sodium/solute symporter</fullName>
    </recommendedName>
</protein>
<evidence type="ECO:0000256" key="5">
    <source>
        <dbReference type="ARBA" id="ARBA00022692"/>
    </source>
</evidence>
<accession>A0AB34JYJ3</accession>
<evidence type="ECO:0000256" key="4">
    <source>
        <dbReference type="ARBA" id="ARBA00022475"/>
    </source>
</evidence>
<evidence type="ECO:0000256" key="9">
    <source>
        <dbReference type="ARBA" id="ARBA00023065"/>
    </source>
</evidence>
<name>A0AB34JYJ3_PRYPA</name>
<feature type="transmembrane region" description="Helical" evidence="13">
    <location>
        <begin position="593"/>
        <end position="613"/>
    </location>
</feature>
<keyword evidence="5 13" id="KW-0812">Transmembrane</keyword>
<comment type="similarity">
    <text evidence="2">Belongs to the sodium:solute symporter (SSF) (TC 2.A.21) family.</text>
</comment>
<dbReference type="Gene3D" id="1.20.1730.10">
    <property type="entry name" value="Sodium/glucose cotransporter"/>
    <property type="match status" value="1"/>
</dbReference>
<feature type="transmembrane region" description="Helical" evidence="13">
    <location>
        <begin position="463"/>
        <end position="485"/>
    </location>
</feature>
<keyword evidence="10 13" id="KW-0472">Membrane</keyword>
<dbReference type="InterPro" id="IPR038377">
    <property type="entry name" value="Na/Glc_symporter_sf"/>
</dbReference>
<evidence type="ECO:0000313" key="15">
    <source>
        <dbReference type="Proteomes" id="UP001515480"/>
    </source>
</evidence>
<proteinExistence type="inferred from homology"/>
<dbReference type="PROSITE" id="PS50283">
    <property type="entry name" value="NA_SOLUT_SYMP_3"/>
    <property type="match status" value="1"/>
</dbReference>
<dbReference type="AlphaFoldDB" id="A0AB34JYJ3"/>
<evidence type="ECO:0000256" key="6">
    <source>
        <dbReference type="ARBA" id="ARBA00022847"/>
    </source>
</evidence>